<dbReference type="OrthoDB" id="9804019at2"/>
<dbReference type="InterPro" id="IPR058031">
    <property type="entry name" value="AAA_lid_NorR"/>
</dbReference>
<dbReference type="Pfam" id="PF00158">
    <property type="entry name" value="Sigma54_activat"/>
    <property type="match status" value="1"/>
</dbReference>
<dbReference type="Gene3D" id="3.40.50.300">
    <property type="entry name" value="P-loop containing nucleotide triphosphate hydrolases"/>
    <property type="match status" value="1"/>
</dbReference>
<evidence type="ECO:0000256" key="3">
    <source>
        <dbReference type="ARBA" id="ARBA00023015"/>
    </source>
</evidence>
<dbReference type="InterPro" id="IPR009057">
    <property type="entry name" value="Homeodomain-like_sf"/>
</dbReference>
<evidence type="ECO:0000259" key="8">
    <source>
        <dbReference type="PROSITE" id="PS50110"/>
    </source>
</evidence>
<dbReference type="InterPro" id="IPR002078">
    <property type="entry name" value="Sigma_54_int"/>
</dbReference>
<evidence type="ECO:0000313" key="9">
    <source>
        <dbReference type="EMBL" id="TZF90398.1"/>
    </source>
</evidence>
<dbReference type="InterPro" id="IPR025662">
    <property type="entry name" value="Sigma_54_int_dom_ATP-bd_1"/>
</dbReference>
<dbReference type="SUPFAM" id="SSF46689">
    <property type="entry name" value="Homeodomain-like"/>
    <property type="match status" value="1"/>
</dbReference>
<dbReference type="SUPFAM" id="SSF52172">
    <property type="entry name" value="CheY-like"/>
    <property type="match status" value="1"/>
</dbReference>
<dbReference type="PANTHER" id="PTHR32071:SF117">
    <property type="entry name" value="PTS-DEPENDENT DIHYDROXYACETONE KINASE OPERON REGULATORY PROTEIN-RELATED"/>
    <property type="match status" value="1"/>
</dbReference>
<dbReference type="GO" id="GO:0005524">
    <property type="term" value="F:ATP binding"/>
    <property type="evidence" value="ECO:0007669"/>
    <property type="project" value="UniProtKB-KW"/>
</dbReference>
<dbReference type="EMBL" id="VTRV01000040">
    <property type="protein sequence ID" value="TZF90398.1"/>
    <property type="molecule type" value="Genomic_DNA"/>
</dbReference>
<dbReference type="CDD" id="cd00009">
    <property type="entry name" value="AAA"/>
    <property type="match status" value="1"/>
</dbReference>
<accession>A0A5D8Z653</accession>
<dbReference type="InterPro" id="IPR027417">
    <property type="entry name" value="P-loop_NTPase"/>
</dbReference>
<keyword evidence="2" id="KW-0067">ATP-binding</keyword>
<dbReference type="AlphaFoldDB" id="A0A5D8Z653"/>
<keyword evidence="6" id="KW-0597">Phosphoprotein</keyword>
<dbReference type="Proteomes" id="UP000323164">
    <property type="component" value="Unassembled WGS sequence"/>
</dbReference>
<reference evidence="9 10" key="1">
    <citation type="submission" date="2019-08" db="EMBL/GenBank/DDBJ databases">
        <title>Draft genome sequence of Lysobacter sp. UKS-15.</title>
        <authorList>
            <person name="Im W.-T."/>
        </authorList>
    </citation>
    <scope>NUCLEOTIDE SEQUENCE [LARGE SCALE GENOMIC DNA]</scope>
    <source>
        <strain evidence="9 10">UKS-15</strain>
    </source>
</reference>
<dbReference type="Pfam" id="PF00072">
    <property type="entry name" value="Response_reg"/>
    <property type="match status" value="1"/>
</dbReference>
<evidence type="ECO:0000313" key="10">
    <source>
        <dbReference type="Proteomes" id="UP000323164"/>
    </source>
</evidence>
<evidence type="ECO:0000259" key="7">
    <source>
        <dbReference type="PROSITE" id="PS50045"/>
    </source>
</evidence>
<dbReference type="SMART" id="SM00382">
    <property type="entry name" value="AAA"/>
    <property type="match status" value="1"/>
</dbReference>
<dbReference type="InterPro" id="IPR002197">
    <property type="entry name" value="HTH_Fis"/>
</dbReference>
<dbReference type="Pfam" id="PF02954">
    <property type="entry name" value="HTH_8"/>
    <property type="match status" value="1"/>
</dbReference>
<dbReference type="GO" id="GO:0043565">
    <property type="term" value="F:sequence-specific DNA binding"/>
    <property type="evidence" value="ECO:0007669"/>
    <property type="project" value="InterPro"/>
</dbReference>
<dbReference type="InterPro" id="IPR011006">
    <property type="entry name" value="CheY-like_superfamily"/>
</dbReference>
<dbReference type="PANTHER" id="PTHR32071">
    <property type="entry name" value="TRANSCRIPTIONAL REGULATORY PROTEIN"/>
    <property type="match status" value="1"/>
</dbReference>
<feature type="domain" description="Response regulatory" evidence="8">
    <location>
        <begin position="12"/>
        <end position="125"/>
    </location>
</feature>
<dbReference type="InterPro" id="IPR001789">
    <property type="entry name" value="Sig_transdc_resp-reg_receiver"/>
</dbReference>
<gene>
    <name evidence="9" type="ORF">FW784_05445</name>
</gene>
<proteinExistence type="predicted"/>
<evidence type="ECO:0000256" key="2">
    <source>
        <dbReference type="ARBA" id="ARBA00022840"/>
    </source>
</evidence>
<evidence type="ECO:0000256" key="5">
    <source>
        <dbReference type="ARBA" id="ARBA00023163"/>
    </source>
</evidence>
<dbReference type="PROSITE" id="PS50110">
    <property type="entry name" value="RESPONSE_REGULATORY"/>
    <property type="match status" value="1"/>
</dbReference>
<dbReference type="GO" id="GO:0000160">
    <property type="term" value="P:phosphorelay signal transduction system"/>
    <property type="evidence" value="ECO:0007669"/>
    <property type="project" value="InterPro"/>
</dbReference>
<sequence length="453" mass="49286">MDFIVMADAQPSVLIVDDDATFASAAADFARAHGFQASIAHSLEESRRAIQRGMSDLTMLDVTLPDGTAFDLLDELDAGQHCRIALMTGEASVESAARAVGLPVLDYLVKPLCPRQFESLLQQASTRVQARTVTTRLPGVIGECEAIQRLAEDLDRVAPTSVSVLITGESGTGKELVARAVHERSKRRGNFVAVNCGAIAPDLLASHLFGHERGSFTGAQQRHVGYFEQANRGTLFLDEITEMPPALQVYLLRVLETGEVTRVGGSESVPVDVRIVAATNRDPVQAIGLGLLREDLYYRLADFIIALPPLRARGDDVLLLANAFIERLNAEHGQARQLAPDAERMLARHPWPGNIRELRSVLQRAYLLSDGPLVRIPTLGQRAMPLHQDRNSIVFHVGMSYADVEREMLLKTLANVDGDKTEAARVLGVSVRTIHNQLARLSVAEAEGAAPHA</sequence>
<dbReference type="Gene3D" id="1.10.10.60">
    <property type="entry name" value="Homeodomain-like"/>
    <property type="match status" value="1"/>
</dbReference>
<dbReference type="SMART" id="SM00448">
    <property type="entry name" value="REC"/>
    <property type="match status" value="1"/>
</dbReference>
<dbReference type="PROSITE" id="PS50045">
    <property type="entry name" value="SIGMA54_INTERACT_4"/>
    <property type="match status" value="1"/>
</dbReference>
<dbReference type="GO" id="GO:0006355">
    <property type="term" value="P:regulation of DNA-templated transcription"/>
    <property type="evidence" value="ECO:0007669"/>
    <property type="project" value="InterPro"/>
</dbReference>
<feature type="modified residue" description="4-aspartylphosphate" evidence="6">
    <location>
        <position position="61"/>
    </location>
</feature>
<dbReference type="SUPFAM" id="SSF52540">
    <property type="entry name" value="P-loop containing nucleoside triphosphate hydrolases"/>
    <property type="match status" value="1"/>
</dbReference>
<dbReference type="FunFam" id="3.40.50.300:FF:000006">
    <property type="entry name" value="DNA-binding transcriptional regulator NtrC"/>
    <property type="match status" value="1"/>
</dbReference>
<dbReference type="PRINTS" id="PR01590">
    <property type="entry name" value="HTHFIS"/>
</dbReference>
<keyword evidence="3" id="KW-0805">Transcription regulation</keyword>
<dbReference type="PROSITE" id="PS00675">
    <property type="entry name" value="SIGMA54_INTERACT_1"/>
    <property type="match status" value="1"/>
</dbReference>
<keyword evidence="5" id="KW-0804">Transcription</keyword>
<evidence type="ECO:0000256" key="1">
    <source>
        <dbReference type="ARBA" id="ARBA00022741"/>
    </source>
</evidence>
<feature type="domain" description="Sigma-54 factor interaction" evidence="7">
    <location>
        <begin position="140"/>
        <end position="367"/>
    </location>
</feature>
<protein>
    <submittedName>
        <fullName evidence="9">Sigma-54-dependent Fis family transcriptional regulator</fullName>
    </submittedName>
</protein>
<dbReference type="Pfam" id="PF25601">
    <property type="entry name" value="AAA_lid_14"/>
    <property type="match status" value="1"/>
</dbReference>
<dbReference type="InterPro" id="IPR003593">
    <property type="entry name" value="AAA+_ATPase"/>
</dbReference>
<keyword evidence="4" id="KW-0238">DNA-binding</keyword>
<dbReference type="Gene3D" id="1.10.8.60">
    <property type="match status" value="1"/>
</dbReference>
<name>A0A5D8Z653_9GAMM</name>
<comment type="caution">
    <text evidence="9">The sequence shown here is derived from an EMBL/GenBank/DDBJ whole genome shotgun (WGS) entry which is preliminary data.</text>
</comment>
<evidence type="ECO:0000256" key="6">
    <source>
        <dbReference type="PROSITE-ProRule" id="PRU00169"/>
    </source>
</evidence>
<dbReference type="Gene3D" id="3.40.50.2300">
    <property type="match status" value="1"/>
</dbReference>
<keyword evidence="10" id="KW-1185">Reference proteome</keyword>
<keyword evidence="1" id="KW-0547">Nucleotide-binding</keyword>
<evidence type="ECO:0000256" key="4">
    <source>
        <dbReference type="ARBA" id="ARBA00023125"/>
    </source>
</evidence>
<organism evidence="9 10">
    <name type="scientific">Cognatilysobacter lacus</name>
    <dbReference type="NCBI Taxonomy" id="1643323"/>
    <lineage>
        <taxon>Bacteria</taxon>
        <taxon>Pseudomonadati</taxon>
        <taxon>Pseudomonadota</taxon>
        <taxon>Gammaproteobacteria</taxon>
        <taxon>Lysobacterales</taxon>
        <taxon>Lysobacteraceae</taxon>
        <taxon>Cognatilysobacter</taxon>
    </lineage>
</organism>